<dbReference type="SUPFAM" id="SSF141371">
    <property type="entry name" value="PilZ domain-like"/>
    <property type="match status" value="1"/>
</dbReference>
<protein>
    <recommendedName>
        <fullName evidence="3">PilZ domain-containing protein</fullName>
    </recommendedName>
</protein>
<dbReference type="EMBL" id="DRGN01000303">
    <property type="protein sequence ID" value="HEU02834.1"/>
    <property type="molecule type" value="Genomic_DNA"/>
</dbReference>
<reference evidence="1" key="1">
    <citation type="journal article" date="2020" name="mSystems">
        <title>Genome- and Community-Level Interaction Insights into Carbon Utilization and Element Cycling Functions of Hydrothermarchaeota in Hydrothermal Sediment.</title>
        <authorList>
            <person name="Zhou Z."/>
            <person name="Liu Y."/>
            <person name="Xu W."/>
            <person name="Pan J."/>
            <person name="Luo Z.H."/>
            <person name="Li M."/>
        </authorList>
    </citation>
    <scope>NUCLEOTIDE SEQUENCE</scope>
    <source>
        <strain evidence="1">HyVt-347</strain>
    </source>
</reference>
<name>A0A9C9NJV7_9HYPH</name>
<accession>A0A9C9NJV7</accession>
<sequence>MLEGFEHAPSRGPAMRTRFLRDPQDQRRWCRRRTRLRPVKLVTRCHRFLDDGMVVDISDGGLRVRRYSGNHLPSQLAIYDQSDRVFRPVVVAWRRGDEIGLRFTDSMIPATPPEIERLSGRSDWNDVYILKGLPL</sequence>
<evidence type="ECO:0000313" key="1">
    <source>
        <dbReference type="EMBL" id="HEU02834.1"/>
    </source>
</evidence>
<dbReference type="Proteomes" id="UP000885680">
    <property type="component" value="Unassembled WGS sequence"/>
</dbReference>
<organism evidence="1 2">
    <name type="scientific">Aurantimonas coralicida</name>
    <dbReference type="NCBI Taxonomy" id="182270"/>
    <lineage>
        <taxon>Bacteria</taxon>
        <taxon>Pseudomonadati</taxon>
        <taxon>Pseudomonadota</taxon>
        <taxon>Alphaproteobacteria</taxon>
        <taxon>Hyphomicrobiales</taxon>
        <taxon>Aurantimonadaceae</taxon>
        <taxon>Aurantimonas</taxon>
    </lineage>
</organism>
<evidence type="ECO:0008006" key="3">
    <source>
        <dbReference type="Google" id="ProtNLM"/>
    </source>
</evidence>
<comment type="caution">
    <text evidence="1">The sequence shown here is derived from an EMBL/GenBank/DDBJ whole genome shotgun (WGS) entry which is preliminary data.</text>
</comment>
<dbReference type="AlphaFoldDB" id="A0A9C9NJV7"/>
<evidence type="ECO:0000313" key="2">
    <source>
        <dbReference type="Proteomes" id="UP000885680"/>
    </source>
</evidence>
<proteinExistence type="predicted"/>
<gene>
    <name evidence="1" type="ORF">ENH89_21475</name>
</gene>